<dbReference type="InterPro" id="IPR001733">
    <property type="entry name" value="Peptidase_S26B"/>
</dbReference>
<organism evidence="7 8">
    <name type="scientific">Vagococcus acidifermentans</name>
    <dbReference type="NCBI Taxonomy" id="564710"/>
    <lineage>
        <taxon>Bacteria</taxon>
        <taxon>Bacillati</taxon>
        <taxon>Bacillota</taxon>
        <taxon>Bacilli</taxon>
        <taxon>Lactobacillales</taxon>
        <taxon>Enterococcaceae</taxon>
        <taxon>Vagococcus</taxon>
    </lineage>
</organism>
<dbReference type="OrthoDB" id="1648066at2"/>
<dbReference type="GO" id="GO:0009003">
    <property type="term" value="F:signal peptidase activity"/>
    <property type="evidence" value="ECO:0007669"/>
    <property type="project" value="UniProtKB-EC"/>
</dbReference>
<keyword evidence="8" id="KW-1185">Reference proteome</keyword>
<dbReference type="GO" id="GO:0006465">
    <property type="term" value="P:signal peptide processing"/>
    <property type="evidence" value="ECO:0007669"/>
    <property type="project" value="UniProtKB-UniRule"/>
</dbReference>
<evidence type="ECO:0000256" key="5">
    <source>
        <dbReference type="NCBIfam" id="TIGR02228"/>
    </source>
</evidence>
<dbReference type="RefSeq" id="WP_126811529.1">
    <property type="nucleotide sequence ID" value="NZ_NGKC01000001.1"/>
</dbReference>
<dbReference type="Proteomes" id="UP000286773">
    <property type="component" value="Unassembled WGS sequence"/>
</dbReference>
<comment type="caution">
    <text evidence="7">The sequence shown here is derived from an EMBL/GenBank/DDBJ whole genome shotgun (WGS) entry which is preliminary data.</text>
</comment>
<keyword evidence="2 6" id="KW-0812">Transmembrane</keyword>
<dbReference type="GO" id="GO:0004252">
    <property type="term" value="F:serine-type endopeptidase activity"/>
    <property type="evidence" value="ECO:0007669"/>
    <property type="project" value="UniProtKB-UniRule"/>
</dbReference>
<reference evidence="7 8" key="1">
    <citation type="submission" date="2017-05" db="EMBL/GenBank/DDBJ databases">
        <title>Vagococcus spp. assemblies.</title>
        <authorList>
            <person name="Gulvik C.A."/>
        </authorList>
    </citation>
    <scope>NUCLEOTIDE SEQUENCE [LARGE SCALE GENOMIC DNA]</scope>
    <source>
        <strain evidence="7 8">LMG 24798</strain>
    </source>
</reference>
<name>A0A430B2Q6_9ENTE</name>
<proteinExistence type="predicted"/>
<evidence type="ECO:0000256" key="3">
    <source>
        <dbReference type="ARBA" id="ARBA00022989"/>
    </source>
</evidence>
<protein>
    <recommendedName>
        <fullName evidence="5">Signal peptidase I</fullName>
        <ecNumber evidence="5">3.4.21.89</ecNumber>
    </recommendedName>
</protein>
<evidence type="ECO:0000256" key="6">
    <source>
        <dbReference type="SAM" id="Phobius"/>
    </source>
</evidence>
<keyword evidence="3 6" id="KW-1133">Transmembrane helix</keyword>
<feature type="transmembrane region" description="Helical" evidence="6">
    <location>
        <begin position="168"/>
        <end position="189"/>
    </location>
</feature>
<dbReference type="EC" id="3.4.21.89" evidence="5"/>
<dbReference type="GO" id="GO:0016020">
    <property type="term" value="C:membrane"/>
    <property type="evidence" value="ECO:0007669"/>
    <property type="project" value="UniProtKB-SubCell"/>
</dbReference>
<dbReference type="InterPro" id="IPR019533">
    <property type="entry name" value="Peptidase_S26"/>
</dbReference>
<accession>A0A430B2Q6</accession>
<dbReference type="EMBL" id="NGKC01000001">
    <property type="protein sequence ID" value="RSU14610.1"/>
    <property type="molecule type" value="Genomic_DNA"/>
</dbReference>
<evidence type="ECO:0000256" key="2">
    <source>
        <dbReference type="ARBA" id="ARBA00022692"/>
    </source>
</evidence>
<dbReference type="AlphaFoldDB" id="A0A430B2Q6"/>
<keyword evidence="4 6" id="KW-0472">Membrane</keyword>
<dbReference type="NCBIfam" id="TIGR02228">
    <property type="entry name" value="sigpep_I_arch"/>
    <property type="match status" value="1"/>
</dbReference>
<dbReference type="PANTHER" id="PTHR10806">
    <property type="entry name" value="SIGNAL PEPTIDASE COMPLEX CATALYTIC SUBUNIT SEC11"/>
    <property type="match status" value="1"/>
</dbReference>
<evidence type="ECO:0000256" key="1">
    <source>
        <dbReference type="ARBA" id="ARBA00004370"/>
    </source>
</evidence>
<feature type="transmembrane region" description="Helical" evidence="6">
    <location>
        <begin position="20"/>
        <end position="39"/>
    </location>
</feature>
<dbReference type="Gene3D" id="2.10.109.10">
    <property type="entry name" value="Umud Fragment, subunit A"/>
    <property type="match status" value="1"/>
</dbReference>
<dbReference type="CDD" id="cd06530">
    <property type="entry name" value="S26_SPase_I"/>
    <property type="match status" value="1"/>
</dbReference>
<evidence type="ECO:0000313" key="7">
    <source>
        <dbReference type="EMBL" id="RSU14610.1"/>
    </source>
</evidence>
<gene>
    <name evidence="7" type="ORF">CBF27_01100</name>
</gene>
<dbReference type="SUPFAM" id="SSF51306">
    <property type="entry name" value="LexA/Signal peptidase"/>
    <property type="match status" value="1"/>
</dbReference>
<comment type="subcellular location">
    <subcellularLocation>
        <location evidence="1">Membrane</location>
    </subcellularLocation>
</comment>
<dbReference type="PANTHER" id="PTHR10806:SF6">
    <property type="entry name" value="SIGNAL PEPTIDASE COMPLEX CATALYTIC SUBUNIT SEC11"/>
    <property type="match status" value="1"/>
</dbReference>
<dbReference type="InterPro" id="IPR036286">
    <property type="entry name" value="LexA/Signal_pep-like_sf"/>
</dbReference>
<evidence type="ECO:0000256" key="4">
    <source>
        <dbReference type="ARBA" id="ARBA00023136"/>
    </source>
</evidence>
<sequence length="192" mass="21657">MSQKKTNQQPTLLKKVVQIVWDMFFLLLLVVILGTAIIFKFSDSPDKSFFGYRVYSVLTDSMRKTQKDQTGNFDRGDMIVVKITDSDAIKKGDIVTFLPSTDNPETYLTHRVVKRIEAPLSGGYAHFITKGDANNLEDNEISGEQIIGKVVFVIPFAGRVIDFIRNNLVMSIVIVVIVIALFTLIKGYFQDK</sequence>
<evidence type="ECO:0000313" key="8">
    <source>
        <dbReference type="Proteomes" id="UP000286773"/>
    </source>
</evidence>